<keyword evidence="2" id="KW-0560">Oxidoreductase</keyword>
<keyword evidence="3" id="KW-1185">Reference proteome</keyword>
<comment type="caution">
    <text evidence="2">The sequence shown here is derived from an EMBL/GenBank/DDBJ whole genome shotgun (WGS) entry which is preliminary data.</text>
</comment>
<dbReference type="InterPro" id="IPR036291">
    <property type="entry name" value="NAD(P)-bd_dom_sf"/>
</dbReference>
<dbReference type="PANTHER" id="PTHR47129">
    <property type="entry name" value="QUINONE OXIDOREDUCTASE 2"/>
    <property type="match status" value="1"/>
</dbReference>
<sequence>MKVAVTGSTGQLGRIIIEKLQSVMPAENIVALARSVDKARDLNVEVREFDYNKTEGLEKSLEDIDRLLLVSGNEFGKRAEQHQRVIEAAKNAGVKLLVYTSLLRTDNTSIVIADEHEITEKALISSGVPYVILRNGWYTENYTVSIADILSLGTLYGSADDGKISSASRADYAEAAAKVISSGGHEGKIYELAGDEYFTLSDFAEELSKQSAQQIPYVNLPEEEYRNALLGAGLPTDLAGFLASSHVSTSKGDLFDEGKQLSSLIGRPTTNLRQSIADALKG</sequence>
<dbReference type="Pfam" id="PF13460">
    <property type="entry name" value="NAD_binding_10"/>
    <property type="match status" value="1"/>
</dbReference>
<dbReference type="GO" id="GO:0003955">
    <property type="term" value="F:NAD(P)H dehydrogenase (quinone) activity"/>
    <property type="evidence" value="ECO:0007669"/>
    <property type="project" value="UniProtKB-EC"/>
</dbReference>
<evidence type="ECO:0000313" key="2">
    <source>
        <dbReference type="EMBL" id="MDR6240765.1"/>
    </source>
</evidence>
<dbReference type="RefSeq" id="WP_309940977.1">
    <property type="nucleotide sequence ID" value="NZ_AP025306.1"/>
</dbReference>
<evidence type="ECO:0000259" key="1">
    <source>
        <dbReference type="Pfam" id="PF13460"/>
    </source>
</evidence>
<name>A0AAE3XRS9_9BACT</name>
<reference evidence="2" key="1">
    <citation type="submission" date="2023-07" db="EMBL/GenBank/DDBJ databases">
        <title>Genomic Encyclopedia of Type Strains, Phase IV (KMG-IV): sequencing the most valuable type-strain genomes for metagenomic binning, comparative biology and taxonomic classification.</title>
        <authorList>
            <person name="Goeker M."/>
        </authorList>
    </citation>
    <scope>NUCLEOTIDE SEQUENCE</scope>
    <source>
        <strain evidence="2">DSM 26174</strain>
    </source>
</reference>
<dbReference type="EMBL" id="JAVDQD010000005">
    <property type="protein sequence ID" value="MDR6240765.1"/>
    <property type="molecule type" value="Genomic_DNA"/>
</dbReference>
<feature type="domain" description="NAD(P)-binding" evidence="1">
    <location>
        <begin position="7"/>
        <end position="180"/>
    </location>
</feature>
<dbReference type="Proteomes" id="UP001185092">
    <property type="component" value="Unassembled WGS sequence"/>
</dbReference>
<dbReference type="EC" id="1.6.5.2" evidence="2"/>
<accession>A0AAE3XRS9</accession>
<dbReference type="PANTHER" id="PTHR47129:SF1">
    <property type="entry name" value="NMRA-LIKE DOMAIN-CONTAINING PROTEIN"/>
    <property type="match status" value="1"/>
</dbReference>
<dbReference type="InterPro" id="IPR052718">
    <property type="entry name" value="NmrA-type_oxidoreductase"/>
</dbReference>
<dbReference type="CDD" id="cd05269">
    <property type="entry name" value="TMR_SDR_a"/>
    <property type="match status" value="1"/>
</dbReference>
<dbReference type="AlphaFoldDB" id="A0AAE3XRS9"/>
<protein>
    <submittedName>
        <fullName evidence="2">NAD(P)H dehydrogenase (Quinone)</fullName>
        <ecNumber evidence="2">1.6.5.2</ecNumber>
    </submittedName>
</protein>
<organism evidence="2 3">
    <name type="scientific">Aureibacter tunicatorum</name>
    <dbReference type="NCBI Taxonomy" id="866807"/>
    <lineage>
        <taxon>Bacteria</taxon>
        <taxon>Pseudomonadati</taxon>
        <taxon>Bacteroidota</taxon>
        <taxon>Cytophagia</taxon>
        <taxon>Cytophagales</taxon>
        <taxon>Persicobacteraceae</taxon>
        <taxon>Aureibacter</taxon>
    </lineage>
</organism>
<proteinExistence type="predicted"/>
<dbReference type="InterPro" id="IPR016040">
    <property type="entry name" value="NAD(P)-bd_dom"/>
</dbReference>
<gene>
    <name evidence="2" type="ORF">HNQ88_003841</name>
</gene>
<evidence type="ECO:0000313" key="3">
    <source>
        <dbReference type="Proteomes" id="UP001185092"/>
    </source>
</evidence>
<dbReference type="Gene3D" id="3.90.25.10">
    <property type="entry name" value="UDP-galactose 4-epimerase, domain 1"/>
    <property type="match status" value="1"/>
</dbReference>
<dbReference type="Gene3D" id="3.40.50.720">
    <property type="entry name" value="NAD(P)-binding Rossmann-like Domain"/>
    <property type="match status" value="1"/>
</dbReference>
<dbReference type="SUPFAM" id="SSF51735">
    <property type="entry name" value="NAD(P)-binding Rossmann-fold domains"/>
    <property type="match status" value="1"/>
</dbReference>